<gene>
    <name evidence="2" type="ORF">BJ684DRAFT_14531</name>
</gene>
<feature type="region of interest" description="Disordered" evidence="1">
    <location>
        <begin position="2034"/>
        <end position="2057"/>
    </location>
</feature>
<organism evidence="2 3">
    <name type="scientific">Piptocephalis cylindrospora</name>
    <dbReference type="NCBI Taxonomy" id="1907219"/>
    <lineage>
        <taxon>Eukaryota</taxon>
        <taxon>Fungi</taxon>
        <taxon>Fungi incertae sedis</taxon>
        <taxon>Zoopagomycota</taxon>
        <taxon>Zoopagomycotina</taxon>
        <taxon>Zoopagomycetes</taxon>
        <taxon>Zoopagales</taxon>
        <taxon>Piptocephalidaceae</taxon>
        <taxon>Piptocephalis</taxon>
    </lineage>
</organism>
<feature type="compositionally biased region" description="Polar residues" evidence="1">
    <location>
        <begin position="681"/>
        <end position="690"/>
    </location>
</feature>
<feature type="region of interest" description="Disordered" evidence="1">
    <location>
        <begin position="532"/>
        <end position="554"/>
    </location>
</feature>
<feature type="compositionally biased region" description="Basic residues" evidence="1">
    <location>
        <begin position="601"/>
        <end position="611"/>
    </location>
</feature>
<evidence type="ECO:0008006" key="4">
    <source>
        <dbReference type="Google" id="ProtNLM"/>
    </source>
</evidence>
<feature type="region of interest" description="Disordered" evidence="1">
    <location>
        <begin position="412"/>
        <end position="479"/>
    </location>
</feature>
<feature type="region of interest" description="Disordered" evidence="1">
    <location>
        <begin position="590"/>
        <end position="613"/>
    </location>
</feature>
<dbReference type="EMBL" id="KZ987750">
    <property type="protein sequence ID" value="RKP15188.1"/>
    <property type="molecule type" value="Genomic_DNA"/>
</dbReference>
<feature type="compositionally biased region" description="Polar residues" evidence="1">
    <location>
        <begin position="447"/>
        <end position="457"/>
    </location>
</feature>
<evidence type="ECO:0000256" key="1">
    <source>
        <dbReference type="SAM" id="MobiDB-lite"/>
    </source>
</evidence>
<feature type="compositionally biased region" description="Basic and acidic residues" evidence="1">
    <location>
        <begin position="238"/>
        <end position="251"/>
    </location>
</feature>
<feature type="region of interest" description="Disordered" evidence="1">
    <location>
        <begin position="206"/>
        <end position="371"/>
    </location>
</feature>
<evidence type="ECO:0000313" key="3">
    <source>
        <dbReference type="Proteomes" id="UP000267251"/>
    </source>
</evidence>
<feature type="compositionally biased region" description="Acidic residues" evidence="1">
    <location>
        <begin position="2038"/>
        <end position="2048"/>
    </location>
</feature>
<feature type="region of interest" description="Disordered" evidence="1">
    <location>
        <begin position="15"/>
        <end position="58"/>
    </location>
</feature>
<feature type="compositionally biased region" description="Basic and acidic residues" evidence="1">
    <location>
        <begin position="666"/>
        <end position="677"/>
    </location>
</feature>
<dbReference type="OrthoDB" id="5600603at2759"/>
<feature type="compositionally biased region" description="Pro residues" evidence="1">
    <location>
        <begin position="33"/>
        <end position="43"/>
    </location>
</feature>
<name>A0A4P9Y7W0_9FUNG</name>
<proteinExistence type="predicted"/>
<feature type="compositionally biased region" description="Low complexity" evidence="1">
    <location>
        <begin position="100"/>
        <end position="112"/>
    </location>
</feature>
<accession>A0A4P9Y7W0</accession>
<dbReference type="Proteomes" id="UP000267251">
    <property type="component" value="Unassembled WGS sequence"/>
</dbReference>
<feature type="region of interest" description="Disordered" evidence="1">
    <location>
        <begin position="96"/>
        <end position="131"/>
    </location>
</feature>
<feature type="compositionally biased region" description="Acidic residues" evidence="1">
    <location>
        <begin position="274"/>
        <end position="284"/>
    </location>
</feature>
<feature type="region of interest" description="Disordered" evidence="1">
    <location>
        <begin position="666"/>
        <end position="692"/>
    </location>
</feature>
<reference evidence="3" key="1">
    <citation type="journal article" date="2018" name="Nat. Microbiol.">
        <title>Leveraging single-cell genomics to expand the fungal tree of life.</title>
        <authorList>
            <person name="Ahrendt S.R."/>
            <person name="Quandt C.A."/>
            <person name="Ciobanu D."/>
            <person name="Clum A."/>
            <person name="Salamov A."/>
            <person name="Andreopoulos B."/>
            <person name="Cheng J.F."/>
            <person name="Woyke T."/>
            <person name="Pelin A."/>
            <person name="Henrissat B."/>
            <person name="Reynolds N.K."/>
            <person name="Benny G.L."/>
            <person name="Smith M.E."/>
            <person name="James T.Y."/>
            <person name="Grigoriev I.V."/>
        </authorList>
    </citation>
    <scope>NUCLEOTIDE SEQUENCE [LARGE SCALE GENOMIC DNA]</scope>
</reference>
<feature type="compositionally biased region" description="Basic and acidic residues" evidence="1">
    <location>
        <begin position="461"/>
        <end position="470"/>
    </location>
</feature>
<protein>
    <recommendedName>
        <fullName evidence="4">Mus7/MMS22 family-domain-containing protein</fullName>
    </recommendedName>
</protein>
<feature type="compositionally biased region" description="Basic and acidic residues" evidence="1">
    <location>
        <begin position="116"/>
        <end position="127"/>
    </location>
</feature>
<feature type="compositionally biased region" description="Acidic residues" evidence="1">
    <location>
        <begin position="318"/>
        <end position="332"/>
    </location>
</feature>
<evidence type="ECO:0000313" key="2">
    <source>
        <dbReference type="EMBL" id="RKP15188.1"/>
    </source>
</evidence>
<keyword evidence="3" id="KW-1185">Reference proteome</keyword>
<sequence>MYKEGTRIGVEDINLSCTRGPEEEERSVALSSSPPPAIIPSTPPRFVSPTSCSPPAPSEGSLSCTINWSLHHLVDAALLPFTLDTIIPKSDEFLDEEKSAQNAPPNASSSSPQDPPVKDVPFRDEKAPSPTLAMIESFEDMEGRSYPLRKRNAISLHPYTLLQWTRPETMGRGRVDRRALRDLMNEPVQGDEDALSDDALYVEHERPMPVDPDDQSPEPGEKRPGNAEMGPRKRRHTGKGERWPHARDKKVLKARRGRKGGMSGVLDQLRKNEEEDGDDDDDENIPLSKLFPLIGDGSSPSPTTPQAILRTVRRILSDDDDDGKEEEDEEEIRGDQGKRVPWVINSDEEGVESAGSERQGPDLTRDVGLGVGRRNEDISLEIDRSIQHGQENDHGADEAMEAAPIIHIPRLDPFASSSTSLPKTPKEQRHTNYMTRTRKEEGEPRIFSSSHVSTSTHRQSRRQEPSEHGRKLPRRITAKSLMGKLPASFIRLNNLDKEKEITQAREEVEEVQSDDSADLPLARDQWVMDEDEPLVSTPLSPRSKSEMNWDGNHLLRPRPRKVKWTTEGSIDEAIEPAQPASTQFSTAFKTRKATKTYNQSSRRKRRTRKKDHYGVRRISQQAKPYLSGLDALAEASRSHRLKHSSQRVEEMKGWQNLNYSNAGNEESLRAHPRESRPLHFTPSSSSTQDPFPSFLRIPYRQIRQRIASSLPIRMNMERKVIMWDRRTNGVEGISRPVPCPAPSGRRRGGRKVMQIKSAAAMIHDRRAMMLGGGKKRQRMMNGIEPVPIEDNAGYVNDLERWMGYLHSPSSTSTFKASNDMVTSSFSEGYAGEPGTLSAAVAEGQMEGGEPDLETWTGLDAMEEMNPERGTWSTPKEGETSTLATVPKLHPHQIPEILYQFQQALDPINQPLLPQAFRAMSEPSISSITVPCSISVIDWTWSHLIRQLQKDGAISWMGVEGLVMEAWKSLAARILSIRLTPEERKVRKGVRGYLGAWLLEEGGGEEWVDPRILEQVWKFIFLCHLVSGLVSQPSPRESMHGWVEALLGWTLRCRRQVDVPEDPDMIYTALAISQAIYALWGSFPLLLAPVRRNPLPILIHLAVSLINRMNHREMVQGMASCVPGDVLIAAYRLMEHRRFRDYHGEDGRTGKDRCFSLFLHLLQGYLMGIHRSRSRIGQGHAMVWEEEDMSEETVQTLIIRLIPTVMFVFPDPILPYDSMYSTSAADPQPSLTPMTDTDGLYDLSSLSNVLAMFCTLLRHVPLSLVPAVSQRWSRTLRFREAGWAARTLALEGLASAERTLREDRRVGGGDPLVQYVLNAATCLVEEDRRRGGGRGRVEGMILLEKCLALLEEQRDRFGEVGGGWDAWESFHSALWSWFGTLNLLKEGDRGGVEEGIITRVMGFGESIVEKMLPHRAENEGGSHAPMLQEAESTLQTMGWEEEEEEGVSQEDWLKAVMAHAGALDQLDPSDSVQKAQQEEEEGLRKRKVILKDWMYPAIRGVWSKMMGIEEGGLIDPIRYGWEWSQRRDRRARVGKWLGRCLALLVHHQLKGWEAFLYPYGQDAWIREEWRMGMRAEWARVLLIEVISLDDRVIREHEEVCTLAWIDSAVVELGEADEEYREAREGHDRLGSLILKRNVLLNGASQTHWTLEWMIDQVGHQCIAWTSAGNVEGEEGWQGHRRLLQGYILAILRGMTRRLRELRETYFLGYQAVIASYHDASKGIARRILQVASGILLAPGGAGPGEGVGQEELLELLGPDYLGSSLATRDWMHRLGHLFTSIEKKGDEMGWDGMMRKLKTGTLQSQLVFLWGQLSHEGNREGMRGKAFLKSLLRSFGQGKRDAEKGWEIRVFIYQTLFMASLKDLSGKGGTGVCVRMCKGLFLLGLLPKMDIGLHADEGIREWMWLEWVCLLQLSLEAFPSIEAGDRWGLTRDQSGMWKGRRGNILILALDFVESLLRHGGKIWATSTKTPIWVNESMRYATRVGRVVSRLKTLMNGDDEEMDMGPEEPMKLVPNSHRVPMEIVQEYKDRLGREVQGAEIESEDSESADEEQGRARIEEQLSRVDRLVNRLTSREGDVDVFDRRSFKMAF</sequence>